<evidence type="ECO:0000313" key="1">
    <source>
        <dbReference type="EMBL" id="KAL0416530.1"/>
    </source>
</evidence>
<dbReference type="AlphaFoldDB" id="A0AAW2UGQ9"/>
<organism evidence="1">
    <name type="scientific">Sesamum latifolium</name>
    <dbReference type="NCBI Taxonomy" id="2727402"/>
    <lineage>
        <taxon>Eukaryota</taxon>
        <taxon>Viridiplantae</taxon>
        <taxon>Streptophyta</taxon>
        <taxon>Embryophyta</taxon>
        <taxon>Tracheophyta</taxon>
        <taxon>Spermatophyta</taxon>
        <taxon>Magnoliopsida</taxon>
        <taxon>eudicotyledons</taxon>
        <taxon>Gunneridae</taxon>
        <taxon>Pentapetalae</taxon>
        <taxon>asterids</taxon>
        <taxon>lamiids</taxon>
        <taxon>Lamiales</taxon>
        <taxon>Pedaliaceae</taxon>
        <taxon>Sesamum</taxon>
    </lineage>
</organism>
<reference evidence="1" key="2">
    <citation type="journal article" date="2024" name="Plant">
        <title>Genomic evolution and insights into agronomic trait innovations of Sesamum species.</title>
        <authorList>
            <person name="Miao H."/>
            <person name="Wang L."/>
            <person name="Qu L."/>
            <person name="Liu H."/>
            <person name="Sun Y."/>
            <person name="Le M."/>
            <person name="Wang Q."/>
            <person name="Wei S."/>
            <person name="Zheng Y."/>
            <person name="Lin W."/>
            <person name="Duan Y."/>
            <person name="Cao H."/>
            <person name="Xiong S."/>
            <person name="Wang X."/>
            <person name="Wei L."/>
            <person name="Li C."/>
            <person name="Ma Q."/>
            <person name="Ju M."/>
            <person name="Zhao R."/>
            <person name="Li G."/>
            <person name="Mu C."/>
            <person name="Tian Q."/>
            <person name="Mei H."/>
            <person name="Zhang T."/>
            <person name="Gao T."/>
            <person name="Zhang H."/>
        </authorList>
    </citation>
    <scope>NUCLEOTIDE SEQUENCE</scope>
    <source>
        <strain evidence="1">KEN1</strain>
    </source>
</reference>
<dbReference type="EMBL" id="JACGWN010000012">
    <property type="protein sequence ID" value="KAL0416530.1"/>
    <property type="molecule type" value="Genomic_DNA"/>
</dbReference>
<evidence type="ECO:0008006" key="2">
    <source>
        <dbReference type="Google" id="ProtNLM"/>
    </source>
</evidence>
<sequence>MTMHRRSFGHLGPEEYFCRGISNMSVRNRINIFHAEHYRGNILKPIILLLNLVGHQSQYDTADLAVVLMPFLERQTFFRRGPLRQSRREWLVQDIALVFKI</sequence>
<comment type="caution">
    <text evidence="1">The sequence shown here is derived from an EMBL/GenBank/DDBJ whole genome shotgun (WGS) entry which is preliminary data.</text>
</comment>
<reference evidence="1" key="1">
    <citation type="submission" date="2020-06" db="EMBL/GenBank/DDBJ databases">
        <authorList>
            <person name="Li T."/>
            <person name="Hu X."/>
            <person name="Zhang T."/>
            <person name="Song X."/>
            <person name="Zhang H."/>
            <person name="Dai N."/>
            <person name="Sheng W."/>
            <person name="Hou X."/>
            <person name="Wei L."/>
        </authorList>
    </citation>
    <scope>NUCLEOTIDE SEQUENCE</scope>
    <source>
        <strain evidence="1">KEN1</strain>
        <tissue evidence="1">Leaf</tissue>
    </source>
</reference>
<gene>
    <name evidence="1" type="ORF">Slati_3484900</name>
</gene>
<protein>
    <recommendedName>
        <fullName evidence="2">Maturase K</fullName>
    </recommendedName>
</protein>
<proteinExistence type="predicted"/>
<name>A0AAW2UGQ9_9LAMI</name>
<accession>A0AAW2UGQ9</accession>